<comment type="caution">
    <text evidence="1">The sequence shown here is derived from an EMBL/GenBank/DDBJ whole genome shotgun (WGS) entry which is preliminary data.</text>
</comment>
<accession>A0A9W6VU60</accession>
<dbReference type="EMBL" id="BSTJ01000009">
    <property type="protein sequence ID" value="GLY78366.1"/>
    <property type="molecule type" value="Genomic_DNA"/>
</dbReference>
<sequence length="70" mass="7778">MVPQRLREGVVLLLGAADPRDAVEEELVIVPRREPPQLSARTVQEHRPQAADLTVDTVGMSHICELSRPK</sequence>
<name>A0A9W6VU60_9ACTN</name>
<dbReference type="AlphaFoldDB" id="A0A9W6VU60"/>
<organism evidence="1 2">
    <name type="scientific">Actinoallomurus iriomotensis</name>
    <dbReference type="NCBI Taxonomy" id="478107"/>
    <lineage>
        <taxon>Bacteria</taxon>
        <taxon>Bacillati</taxon>
        <taxon>Actinomycetota</taxon>
        <taxon>Actinomycetes</taxon>
        <taxon>Streptosporangiales</taxon>
        <taxon>Thermomonosporaceae</taxon>
        <taxon>Actinoallomurus</taxon>
    </lineage>
</organism>
<proteinExistence type="predicted"/>
<dbReference type="Proteomes" id="UP001165135">
    <property type="component" value="Unassembled WGS sequence"/>
</dbReference>
<protein>
    <submittedName>
        <fullName evidence="1">Uncharacterized protein</fullName>
    </submittedName>
</protein>
<evidence type="ECO:0000313" key="1">
    <source>
        <dbReference type="EMBL" id="GLY78366.1"/>
    </source>
</evidence>
<reference evidence="1" key="1">
    <citation type="submission" date="2023-03" db="EMBL/GenBank/DDBJ databases">
        <title>Actinoallomurus iriomotensis NBRC 103681.</title>
        <authorList>
            <person name="Ichikawa N."/>
            <person name="Sato H."/>
            <person name="Tonouchi N."/>
        </authorList>
    </citation>
    <scope>NUCLEOTIDE SEQUENCE</scope>
    <source>
        <strain evidence="1">NBRC 103681</strain>
    </source>
</reference>
<gene>
    <name evidence="1" type="ORF">Airi01_066330</name>
</gene>
<evidence type="ECO:0000313" key="2">
    <source>
        <dbReference type="Proteomes" id="UP001165135"/>
    </source>
</evidence>